<dbReference type="Proteomes" id="UP000051686">
    <property type="component" value="Unassembled WGS sequence"/>
</dbReference>
<keyword evidence="2" id="KW-1185">Reference proteome</keyword>
<dbReference type="PATRIC" id="fig|1423777.3.peg.152"/>
<sequence length="71" mass="8312">MVVICFLLGIFFESQHQFKVYEKKERVLLEKTKKKLNISKKLLLVGRESLSTEEVTELENSFIILPKGELK</sequence>
<dbReference type="STRING" id="1423777.FD46_GL000147"/>
<accession>A0A0R1M791</accession>
<evidence type="ECO:0000313" key="2">
    <source>
        <dbReference type="Proteomes" id="UP000051686"/>
    </source>
</evidence>
<comment type="caution">
    <text evidence="1">The sequence shown here is derived from an EMBL/GenBank/DDBJ whole genome shotgun (WGS) entry which is preliminary data.</text>
</comment>
<protein>
    <submittedName>
        <fullName evidence="1">Uncharacterized protein</fullName>
    </submittedName>
</protein>
<reference evidence="1 2" key="1">
    <citation type="journal article" date="2015" name="Genome Announc.">
        <title>Expanding the biotechnology potential of lactobacilli through comparative genomics of 213 strains and associated genera.</title>
        <authorList>
            <person name="Sun Z."/>
            <person name="Harris H.M."/>
            <person name="McCann A."/>
            <person name="Guo C."/>
            <person name="Argimon S."/>
            <person name="Zhang W."/>
            <person name="Yang X."/>
            <person name="Jeffery I.B."/>
            <person name="Cooney J.C."/>
            <person name="Kagawa T.F."/>
            <person name="Liu W."/>
            <person name="Song Y."/>
            <person name="Salvetti E."/>
            <person name="Wrobel A."/>
            <person name="Rasinkangas P."/>
            <person name="Parkhill J."/>
            <person name="Rea M.C."/>
            <person name="O'Sullivan O."/>
            <person name="Ritari J."/>
            <person name="Douillard F.P."/>
            <person name="Paul Ross R."/>
            <person name="Yang R."/>
            <person name="Briner A.E."/>
            <person name="Felis G.E."/>
            <person name="de Vos W.M."/>
            <person name="Barrangou R."/>
            <person name="Klaenhammer T.R."/>
            <person name="Caufield P.W."/>
            <person name="Cui Y."/>
            <person name="Zhang H."/>
            <person name="O'Toole P.W."/>
        </authorList>
    </citation>
    <scope>NUCLEOTIDE SEQUENCE [LARGE SCALE GENOMIC DNA]</scope>
    <source>
        <strain evidence="1 2">DSM 19972</strain>
    </source>
</reference>
<gene>
    <name evidence="1" type="ORF">FD46_GL000147</name>
</gene>
<dbReference type="EMBL" id="AZEH01000042">
    <property type="protein sequence ID" value="KRL03980.1"/>
    <property type="molecule type" value="Genomic_DNA"/>
</dbReference>
<dbReference type="AlphaFoldDB" id="A0A0R1M791"/>
<name>A0A0R1M791_9LACO</name>
<proteinExistence type="predicted"/>
<organism evidence="1 2">
    <name type="scientific">Liquorilactobacillus oeni DSM 19972</name>
    <dbReference type="NCBI Taxonomy" id="1423777"/>
    <lineage>
        <taxon>Bacteria</taxon>
        <taxon>Bacillati</taxon>
        <taxon>Bacillota</taxon>
        <taxon>Bacilli</taxon>
        <taxon>Lactobacillales</taxon>
        <taxon>Lactobacillaceae</taxon>
        <taxon>Liquorilactobacillus</taxon>
    </lineage>
</organism>
<evidence type="ECO:0000313" key="1">
    <source>
        <dbReference type="EMBL" id="KRL03980.1"/>
    </source>
</evidence>